<accession>A0ABU1XTP2</accession>
<sequence length="217" mass="23444">MTAPTLILYQRDDCHLCDLALDVLAQGRAPAFDSVFIDDDPRLEARYGERVPVLRDATRGVELDWPFDVARLRLWLAAAALVVLPTGASAGMPPAVGDVDFANTGGIARAEASPWIGKRLVDILAVDDIDRIVLTKAATSAPGDVDLRNIREMLRAASSPARAEDLQGRFGLLQLGHPASTWEGLLLMRAGAILGFFIDDEVICLRGAAGEVACWRR</sequence>
<dbReference type="InterPro" id="IPR008554">
    <property type="entry name" value="Glutaredoxin-like"/>
</dbReference>
<dbReference type="Proteomes" id="UP001256588">
    <property type="component" value="Unassembled WGS sequence"/>
</dbReference>
<comment type="caution">
    <text evidence="1">The sequence shown here is derived from an EMBL/GenBank/DDBJ whole genome shotgun (WGS) entry which is preliminary data.</text>
</comment>
<dbReference type="Gene3D" id="3.40.30.10">
    <property type="entry name" value="Glutaredoxin"/>
    <property type="match status" value="1"/>
</dbReference>
<reference evidence="1 2" key="1">
    <citation type="submission" date="2023-07" db="EMBL/GenBank/DDBJ databases">
        <title>Sorghum-associated microbial communities from plants grown in Nebraska, USA.</title>
        <authorList>
            <person name="Schachtman D."/>
        </authorList>
    </citation>
    <scope>NUCLEOTIDE SEQUENCE [LARGE SCALE GENOMIC DNA]</scope>
    <source>
        <strain evidence="1 2">4099</strain>
    </source>
</reference>
<keyword evidence="2" id="KW-1185">Reference proteome</keyword>
<evidence type="ECO:0000313" key="2">
    <source>
        <dbReference type="Proteomes" id="UP001256588"/>
    </source>
</evidence>
<gene>
    <name evidence="1" type="ORF">J2W68_000302</name>
</gene>
<dbReference type="Pfam" id="PF05768">
    <property type="entry name" value="Glrx-like"/>
    <property type="match status" value="1"/>
</dbReference>
<proteinExistence type="predicted"/>
<protein>
    <recommendedName>
        <fullName evidence="3">Glutaredoxin family protein</fullName>
    </recommendedName>
</protein>
<dbReference type="EMBL" id="JAVDWO010000001">
    <property type="protein sequence ID" value="MDR7191600.1"/>
    <property type="molecule type" value="Genomic_DNA"/>
</dbReference>
<name>A0ABU1XTP2_9GAMM</name>
<dbReference type="SUPFAM" id="SSF52833">
    <property type="entry name" value="Thioredoxin-like"/>
    <property type="match status" value="1"/>
</dbReference>
<evidence type="ECO:0000313" key="1">
    <source>
        <dbReference type="EMBL" id="MDR7191600.1"/>
    </source>
</evidence>
<organism evidence="1 2">
    <name type="scientific">Luteimonas terrae</name>
    <dbReference type="NCBI Taxonomy" id="1530191"/>
    <lineage>
        <taxon>Bacteria</taxon>
        <taxon>Pseudomonadati</taxon>
        <taxon>Pseudomonadota</taxon>
        <taxon>Gammaproteobacteria</taxon>
        <taxon>Lysobacterales</taxon>
        <taxon>Lysobacteraceae</taxon>
        <taxon>Luteimonas</taxon>
    </lineage>
</organism>
<evidence type="ECO:0008006" key="3">
    <source>
        <dbReference type="Google" id="ProtNLM"/>
    </source>
</evidence>
<dbReference type="InterPro" id="IPR036249">
    <property type="entry name" value="Thioredoxin-like_sf"/>
</dbReference>